<keyword evidence="1 5" id="KW-0547">Nucleotide-binding</keyword>
<dbReference type="Proteomes" id="UP000216752">
    <property type="component" value="Chromosome"/>
</dbReference>
<proteinExistence type="predicted"/>
<evidence type="ECO:0000313" key="8">
    <source>
        <dbReference type="Proteomes" id="UP000216752"/>
    </source>
</evidence>
<protein>
    <submittedName>
        <fullName evidence="7">ATP-dependent DNA helicase Rep</fullName>
        <ecNumber evidence="7">3.6.4.12</ecNumber>
    </submittedName>
</protein>
<evidence type="ECO:0000256" key="2">
    <source>
        <dbReference type="ARBA" id="ARBA00022801"/>
    </source>
</evidence>
<dbReference type="PROSITE" id="PS51198">
    <property type="entry name" value="UVRD_HELICASE_ATP_BIND"/>
    <property type="match status" value="1"/>
</dbReference>
<dbReference type="RefSeq" id="WP_094604026.1">
    <property type="nucleotide sequence ID" value="NZ_CP155573.1"/>
</dbReference>
<dbReference type="SUPFAM" id="SSF52540">
    <property type="entry name" value="P-loop containing nucleoside triphosphate hydrolases"/>
    <property type="match status" value="1"/>
</dbReference>
<dbReference type="Gene3D" id="3.40.50.300">
    <property type="entry name" value="P-loop containing nucleotide triphosphate hydrolases"/>
    <property type="match status" value="2"/>
</dbReference>
<keyword evidence="2 5" id="KW-0378">Hydrolase</keyword>
<dbReference type="InterPro" id="IPR027417">
    <property type="entry name" value="P-loop_NTPase"/>
</dbReference>
<dbReference type="PANTHER" id="PTHR11070:SF17">
    <property type="entry name" value="DNA HELICASE IV"/>
    <property type="match status" value="1"/>
</dbReference>
<evidence type="ECO:0000313" key="7">
    <source>
        <dbReference type="EMBL" id="XFO68234.1"/>
    </source>
</evidence>
<dbReference type="EC" id="3.6.4.12" evidence="7"/>
<organism evidence="7 8">
    <name type="scientific">Sporomusa silvacetica DSM 10669</name>
    <dbReference type="NCBI Taxonomy" id="1123289"/>
    <lineage>
        <taxon>Bacteria</taxon>
        <taxon>Bacillati</taxon>
        <taxon>Bacillota</taxon>
        <taxon>Negativicutes</taxon>
        <taxon>Selenomonadales</taxon>
        <taxon>Sporomusaceae</taxon>
        <taxon>Sporomusa</taxon>
    </lineage>
</organism>
<dbReference type="Pfam" id="PF13538">
    <property type="entry name" value="UvrD_C_2"/>
    <property type="match status" value="1"/>
</dbReference>
<gene>
    <name evidence="7" type="primary">rep_2</name>
    <name evidence="7" type="ORF">SPSIL_044540</name>
</gene>
<feature type="domain" description="UvrD-like helicase ATP-binding" evidence="6">
    <location>
        <begin position="203"/>
        <end position="563"/>
    </location>
</feature>
<evidence type="ECO:0000259" key="6">
    <source>
        <dbReference type="PROSITE" id="PS51198"/>
    </source>
</evidence>
<dbReference type="GO" id="GO:0003678">
    <property type="term" value="F:DNA helicase activity"/>
    <property type="evidence" value="ECO:0007669"/>
    <property type="project" value="UniProtKB-EC"/>
</dbReference>
<dbReference type="InterPro" id="IPR027785">
    <property type="entry name" value="UvrD-like_helicase_C"/>
</dbReference>
<accession>A0ABZ3IS52</accession>
<dbReference type="EMBL" id="CP155573">
    <property type="protein sequence ID" value="XFO68234.1"/>
    <property type="molecule type" value="Genomic_DNA"/>
</dbReference>
<evidence type="ECO:0000256" key="5">
    <source>
        <dbReference type="PROSITE-ProRule" id="PRU00560"/>
    </source>
</evidence>
<evidence type="ECO:0000256" key="3">
    <source>
        <dbReference type="ARBA" id="ARBA00022806"/>
    </source>
</evidence>
<reference evidence="7" key="1">
    <citation type="submission" date="2024-05" db="EMBL/GenBank/DDBJ databases">
        <title>Isolation and characterization of Sporomusa carbonis sp. nov., a carboxydotrophic hydrogenogen in the genus of Sporomusa isolated from a charcoal burning pile.</title>
        <authorList>
            <person name="Boeer T."/>
            <person name="Rosenbaum F."/>
            <person name="Eysell L."/>
            <person name="Mueller V."/>
            <person name="Daniel R."/>
            <person name="Poehlein A."/>
        </authorList>
    </citation>
    <scope>NUCLEOTIDE SEQUENCE [LARGE SCALE GENOMIC DNA]</scope>
    <source>
        <strain evidence="7">DSM 10669</strain>
    </source>
</reference>
<sequence length="722" mass="82321">MSNHPDFPQEQQHLAATIEAMKQVINDLEQDMDDRVHKINQSLSKKDEVSAYVHSLMKSDHAIKVSDISKALDNPYFGRVDFREDGTESFEPYYIGRTKVAKLDIENSKDILVFDWRDPISTIFYECQDGRATYEVLDRYTYTGEVSLKRQYKIEDGCLISMSEDNILSKLMSRQQESLIADPFLLERLLTGAGDRLKDIVTSIRSEQNQIIREPLNQVTIIQGVAGSGKTTIGLHRLSYLLYNEKLKPEKLVIVAPNKVFLDYISELLPEIDAQDVRQTTFPDLATTIMQIEPVIFQAITPSAELTAVSRWKGTPEFINIMEAFLDKKLQKFCEKLTSLSLFDNQLTITREQQLEKVIEGAGVPYNERLQSLQKYIRFRVRNFIEVYEANYKRGKAHADEKTAAGYAAEGKDFMEKHFAKLPFLELLTGYTKLFHDKQVWRKVKPHGTTIDVLLSHTLTLLTANQVERDDLAPLCYFKYLLDGFSHIEKFDHIAIDEGQDSNLLEYIILSRLSRNTSFTIMGDMSQAIHTDRGLTSWQQLLKAVFAEAKCRYYEVNFSYRSAKEIVELFNKVLPSGRSKAIPVYEIGRQPVIESVQSALAGLKRTLEIIEEYQVLGCKSIGIFTKGESDSQKLHNGLRQAAPHLTSLNLITTNVLSYHGGITIAPILLAKGLEFDGVIIWNASDKKFTADFHDAKLLYVALSRAMYYLYILHQGKLTPLLT</sequence>
<evidence type="ECO:0000256" key="4">
    <source>
        <dbReference type="ARBA" id="ARBA00022840"/>
    </source>
</evidence>
<keyword evidence="4 5" id="KW-0067">ATP-binding</keyword>
<name>A0ABZ3IS52_9FIRM</name>
<feature type="binding site" evidence="5">
    <location>
        <begin position="224"/>
        <end position="231"/>
    </location>
    <ligand>
        <name>ATP</name>
        <dbReference type="ChEBI" id="CHEBI:30616"/>
    </ligand>
</feature>
<dbReference type="InterPro" id="IPR014016">
    <property type="entry name" value="UvrD-like_ATP-bd"/>
</dbReference>
<evidence type="ECO:0000256" key="1">
    <source>
        <dbReference type="ARBA" id="ARBA00022741"/>
    </source>
</evidence>
<dbReference type="GO" id="GO:0016787">
    <property type="term" value="F:hydrolase activity"/>
    <property type="evidence" value="ECO:0007669"/>
    <property type="project" value="UniProtKB-KW"/>
</dbReference>
<dbReference type="PANTHER" id="PTHR11070">
    <property type="entry name" value="UVRD / RECB / PCRA DNA HELICASE FAMILY MEMBER"/>
    <property type="match status" value="1"/>
</dbReference>
<keyword evidence="8" id="KW-1185">Reference proteome</keyword>
<dbReference type="Pfam" id="PF00580">
    <property type="entry name" value="UvrD-helicase"/>
    <property type="match status" value="1"/>
</dbReference>
<dbReference type="InterPro" id="IPR000212">
    <property type="entry name" value="DNA_helicase_UvrD/REP"/>
</dbReference>
<keyword evidence="3 5" id="KW-0347">Helicase</keyword>